<evidence type="ECO:0000256" key="2">
    <source>
        <dbReference type="SAM" id="Phobius"/>
    </source>
</evidence>
<dbReference type="Proteomes" id="UP000628854">
    <property type="component" value="Unassembled WGS sequence"/>
</dbReference>
<dbReference type="Pfam" id="PF06835">
    <property type="entry name" value="LptC"/>
    <property type="match status" value="1"/>
</dbReference>
<evidence type="ECO:0000256" key="1">
    <source>
        <dbReference type="SAM" id="MobiDB-lite"/>
    </source>
</evidence>
<keyword evidence="2" id="KW-1133">Transmembrane helix</keyword>
<accession>A0ABQ1JSF4</accession>
<keyword evidence="4" id="KW-1185">Reference proteome</keyword>
<feature type="compositionally biased region" description="Acidic residues" evidence="1">
    <location>
        <begin position="227"/>
        <end position="236"/>
    </location>
</feature>
<organism evidence="3 4">
    <name type="scientific">Henriciella pelagia</name>
    <dbReference type="NCBI Taxonomy" id="1977912"/>
    <lineage>
        <taxon>Bacteria</taxon>
        <taxon>Pseudomonadati</taxon>
        <taxon>Pseudomonadota</taxon>
        <taxon>Alphaproteobacteria</taxon>
        <taxon>Hyphomonadales</taxon>
        <taxon>Hyphomonadaceae</taxon>
        <taxon>Henriciella</taxon>
    </lineage>
</organism>
<dbReference type="RefSeq" id="WP_084391750.1">
    <property type="nucleotide sequence ID" value="NZ_CAXQGG010000009.1"/>
</dbReference>
<evidence type="ECO:0008006" key="5">
    <source>
        <dbReference type="Google" id="ProtNLM"/>
    </source>
</evidence>
<name>A0ABQ1JSF4_9PROT</name>
<feature type="region of interest" description="Disordered" evidence="1">
    <location>
        <begin position="206"/>
        <end position="236"/>
    </location>
</feature>
<protein>
    <recommendedName>
        <fullName evidence="5">LPS export ABC transporter periplasmic protein LptC</fullName>
    </recommendedName>
</protein>
<reference evidence="4" key="1">
    <citation type="journal article" date="2019" name="Int. J. Syst. Evol. Microbiol.">
        <title>The Global Catalogue of Microorganisms (GCM) 10K type strain sequencing project: providing services to taxonomists for standard genome sequencing and annotation.</title>
        <authorList>
            <consortium name="The Broad Institute Genomics Platform"/>
            <consortium name="The Broad Institute Genome Sequencing Center for Infectious Disease"/>
            <person name="Wu L."/>
            <person name="Ma J."/>
        </authorList>
    </citation>
    <scope>NUCLEOTIDE SEQUENCE [LARGE SCALE GENOMIC DNA]</scope>
    <source>
        <strain evidence="4">CGMCC 1.15928</strain>
    </source>
</reference>
<comment type="caution">
    <text evidence="3">The sequence shown here is derived from an EMBL/GenBank/DDBJ whole genome shotgun (WGS) entry which is preliminary data.</text>
</comment>
<keyword evidence="2" id="KW-0472">Membrane</keyword>
<dbReference type="EMBL" id="BMKF01000002">
    <property type="protein sequence ID" value="GGB75686.1"/>
    <property type="molecule type" value="Genomic_DNA"/>
</dbReference>
<proteinExistence type="predicted"/>
<keyword evidence="2" id="KW-0812">Transmembrane</keyword>
<gene>
    <name evidence="3" type="ORF">GCM10011503_25500</name>
</gene>
<dbReference type="InterPro" id="IPR010664">
    <property type="entry name" value="LipoPS_assembly_LptC-rel"/>
</dbReference>
<evidence type="ECO:0000313" key="3">
    <source>
        <dbReference type="EMBL" id="GGB75686.1"/>
    </source>
</evidence>
<sequence length="236" mass="25397">MDVTAETEKALSLWEPKRQMTLEQARRRSSMVALMRLVFTACAAIAAGIMVGHLAANAVTRSPGSIEKLSGDEVVTMVNPRFTGRDIAGRSFVITASTAQRRRGGGEQIDLSNPKMVSEDGTVVTAPAGLYNQDDQTLALYEDVRLVNAKGYEFASTSARMFVEEGRVEGIDPLNGTGPLGDVRSDSYEIVDEGDRVLLSGRVQMTIFPGGRETTDETTETSPGSDASDEERGGEE</sequence>
<evidence type="ECO:0000313" key="4">
    <source>
        <dbReference type="Proteomes" id="UP000628854"/>
    </source>
</evidence>
<feature type="transmembrane region" description="Helical" evidence="2">
    <location>
        <begin position="34"/>
        <end position="56"/>
    </location>
</feature>